<evidence type="ECO:0000256" key="8">
    <source>
        <dbReference type="ARBA" id="ARBA00023277"/>
    </source>
</evidence>
<dbReference type="InterPro" id="IPR011611">
    <property type="entry name" value="PfkB_dom"/>
</dbReference>
<comment type="cofactor">
    <cofactor evidence="9">
        <name>Mg(2+)</name>
        <dbReference type="ChEBI" id="CHEBI:18420"/>
    </cofactor>
</comment>
<comment type="caution">
    <text evidence="11">The sequence shown here is derived from an EMBL/GenBank/DDBJ whole genome shotgun (WGS) entry which is preliminary data.</text>
</comment>
<dbReference type="Pfam" id="PF00294">
    <property type="entry name" value="PfkB"/>
    <property type="match status" value="1"/>
</dbReference>
<dbReference type="CDD" id="cd01174">
    <property type="entry name" value="ribokinase"/>
    <property type="match status" value="1"/>
</dbReference>
<dbReference type="PANTHER" id="PTHR10584">
    <property type="entry name" value="SUGAR KINASE"/>
    <property type="match status" value="1"/>
</dbReference>
<keyword evidence="2 9" id="KW-0479">Metal-binding</keyword>
<comment type="subunit">
    <text evidence="9">Homodimer.</text>
</comment>
<feature type="binding site" evidence="9">
    <location>
        <position position="269"/>
    </location>
    <ligand>
        <name>K(+)</name>
        <dbReference type="ChEBI" id="CHEBI:29103"/>
    </ligand>
</feature>
<keyword evidence="6 9" id="KW-0460">Magnesium</keyword>
<keyword evidence="3 9" id="KW-0547">Nucleotide-binding</keyword>
<keyword evidence="1 9" id="KW-0808">Transferase</keyword>
<comment type="catalytic activity">
    <reaction evidence="9">
        <text>2-deoxy-D-ribose + ATP = 2-deoxy-D-ribose 5-phosphate + ADP + H(+)</text>
        <dbReference type="Rhea" id="RHEA:30871"/>
        <dbReference type="ChEBI" id="CHEBI:15378"/>
        <dbReference type="ChEBI" id="CHEBI:30616"/>
        <dbReference type="ChEBI" id="CHEBI:62877"/>
        <dbReference type="ChEBI" id="CHEBI:90761"/>
        <dbReference type="ChEBI" id="CHEBI:456216"/>
        <dbReference type="EC" id="2.7.1.229"/>
    </reaction>
</comment>
<feature type="binding site" evidence="9">
    <location>
        <position position="303"/>
    </location>
    <ligand>
        <name>K(+)</name>
        <dbReference type="ChEBI" id="CHEBI:29103"/>
    </ligand>
</feature>
<feature type="binding site" evidence="9">
    <location>
        <position position="202"/>
    </location>
    <ligand>
        <name>ATP</name>
        <dbReference type="ChEBI" id="CHEBI:30616"/>
    </ligand>
</feature>
<evidence type="ECO:0000256" key="7">
    <source>
        <dbReference type="ARBA" id="ARBA00022958"/>
    </source>
</evidence>
<organism evidence="11 12">
    <name type="scientific">Mycolicibacterium frederiksbergense</name>
    <dbReference type="NCBI Taxonomy" id="117567"/>
    <lineage>
        <taxon>Bacteria</taxon>
        <taxon>Bacillati</taxon>
        <taxon>Actinomycetota</taxon>
        <taxon>Actinomycetes</taxon>
        <taxon>Mycobacteriales</taxon>
        <taxon>Mycobacteriaceae</taxon>
        <taxon>Mycolicibacterium</taxon>
    </lineage>
</organism>
<feature type="site" description="Important for substrate specificity" evidence="9">
    <location>
        <position position="29"/>
    </location>
</feature>
<evidence type="ECO:0000256" key="1">
    <source>
        <dbReference type="ARBA" id="ARBA00022679"/>
    </source>
</evidence>
<feature type="binding site" evidence="9">
    <location>
        <position position="306"/>
    </location>
    <ligand>
        <name>K(+)</name>
        <dbReference type="ChEBI" id="CHEBI:29103"/>
    </ligand>
</feature>
<dbReference type="HAMAP" id="MF_01987">
    <property type="entry name" value="Ribokinase"/>
    <property type="match status" value="1"/>
</dbReference>
<dbReference type="Proteomes" id="UP001160130">
    <property type="component" value="Unassembled WGS sequence"/>
</dbReference>
<comment type="subcellular location">
    <subcellularLocation>
        <location evidence="9">Cytoplasm</location>
    </subcellularLocation>
</comment>
<feature type="binding site" evidence="9">
    <location>
        <begin position="29"/>
        <end position="31"/>
    </location>
    <ligand>
        <name>substrate</name>
    </ligand>
</feature>
<keyword evidence="8 9" id="KW-0119">Carbohydrate metabolism</keyword>
<protein>
    <recommendedName>
        <fullName evidence="9">Deoxyribokinase</fullName>
        <shortName evidence="9">dRK</shortName>
        <ecNumber evidence="9">2.7.1.229</ecNumber>
    </recommendedName>
    <alternativeName>
        <fullName evidence="9">ATP:2-deoxy-D-ribose 5-phosphotransferase</fullName>
    </alternativeName>
</protein>
<gene>
    <name evidence="9" type="primary">deoK</name>
    <name evidence="11" type="ORF">M2272_002686</name>
</gene>
<dbReference type="PANTHER" id="PTHR10584:SF166">
    <property type="entry name" value="RIBOKINASE"/>
    <property type="match status" value="1"/>
</dbReference>
<evidence type="ECO:0000259" key="10">
    <source>
        <dbReference type="Pfam" id="PF00294"/>
    </source>
</evidence>
<proteinExistence type="inferred from homology"/>
<dbReference type="InterPro" id="IPR002139">
    <property type="entry name" value="Ribo/fructo_kinase"/>
</dbReference>
<feature type="binding site" evidence="9">
    <location>
        <position position="308"/>
    </location>
    <ligand>
        <name>K(+)</name>
        <dbReference type="ChEBI" id="CHEBI:29103"/>
    </ligand>
</feature>
<comment type="similarity">
    <text evidence="9">Belongs to the carbohydrate kinase PfkB family. Deoxyribokinase subfamily.</text>
</comment>
<evidence type="ECO:0000313" key="12">
    <source>
        <dbReference type="Proteomes" id="UP001160130"/>
    </source>
</evidence>
<feature type="binding site" evidence="9">
    <location>
        <position position="273"/>
    </location>
    <ligand>
        <name>substrate</name>
    </ligand>
</feature>
<keyword evidence="12" id="KW-1185">Reference proteome</keyword>
<evidence type="ECO:0000256" key="5">
    <source>
        <dbReference type="ARBA" id="ARBA00022840"/>
    </source>
</evidence>
<dbReference type="EC" id="2.7.1.229" evidence="9"/>
<evidence type="ECO:0000256" key="4">
    <source>
        <dbReference type="ARBA" id="ARBA00022777"/>
    </source>
</evidence>
<evidence type="ECO:0000256" key="6">
    <source>
        <dbReference type="ARBA" id="ARBA00022842"/>
    </source>
</evidence>
<comment type="caution">
    <text evidence="9">Lacks conserved residue(s) required for the propagation of feature annotation.</text>
</comment>
<feature type="binding site" evidence="9">
    <location>
        <position position="312"/>
    </location>
    <ligand>
        <name>K(+)</name>
        <dbReference type="ChEBI" id="CHEBI:29103"/>
    </ligand>
</feature>
<feature type="active site" description="Proton acceptor" evidence="9">
    <location>
        <position position="273"/>
    </location>
</feature>
<evidence type="ECO:0000256" key="2">
    <source>
        <dbReference type="ARBA" id="ARBA00022723"/>
    </source>
</evidence>
<evidence type="ECO:0000256" key="3">
    <source>
        <dbReference type="ARBA" id="ARBA00022741"/>
    </source>
</evidence>
<feature type="binding site" evidence="9">
    <location>
        <begin position="239"/>
        <end position="244"/>
    </location>
    <ligand>
        <name>ATP</name>
        <dbReference type="ChEBI" id="CHEBI:30616"/>
    </ligand>
</feature>
<keyword evidence="7 9" id="KW-0630">Potassium</keyword>
<keyword evidence="5 9" id="KW-0067">ATP-binding</keyword>
<evidence type="ECO:0000313" key="11">
    <source>
        <dbReference type="EMBL" id="MDH6196046.1"/>
    </source>
</evidence>
<dbReference type="InterPro" id="IPR011877">
    <property type="entry name" value="Ribokinase"/>
</dbReference>
<dbReference type="InterPro" id="IPR029056">
    <property type="entry name" value="Ribokinase-like"/>
</dbReference>
<feature type="binding site" evidence="9">
    <location>
        <position position="267"/>
    </location>
    <ligand>
        <name>K(+)</name>
        <dbReference type="ChEBI" id="CHEBI:29103"/>
    </ligand>
</feature>
<keyword evidence="4 9" id="KW-0418">Kinase</keyword>
<feature type="binding site" evidence="9">
    <location>
        <position position="158"/>
    </location>
    <ligand>
        <name>substrate</name>
    </ligand>
</feature>
<dbReference type="SUPFAM" id="SSF53613">
    <property type="entry name" value="Ribokinase-like"/>
    <property type="match status" value="1"/>
</dbReference>
<reference evidence="11 12" key="1">
    <citation type="submission" date="2023-04" db="EMBL/GenBank/DDBJ databases">
        <title>Forest soil microbial communities from Buena Vista Peninsula, Colon Province, Panama.</title>
        <authorList>
            <person name="Bouskill N."/>
        </authorList>
    </citation>
    <scope>NUCLEOTIDE SEQUENCE [LARGE SCALE GENOMIC DNA]</scope>
    <source>
        <strain evidence="11 12">AC80</strain>
    </source>
</reference>
<dbReference type="EMBL" id="JARXVE010000003">
    <property type="protein sequence ID" value="MDH6196046.1"/>
    <property type="molecule type" value="Genomic_DNA"/>
</dbReference>
<name>A0ABT6KZC5_9MYCO</name>
<evidence type="ECO:0000256" key="9">
    <source>
        <dbReference type="HAMAP-Rule" id="MF_01987"/>
    </source>
</evidence>
<dbReference type="GO" id="GO:0004747">
    <property type="term" value="F:ribokinase activity"/>
    <property type="evidence" value="ECO:0007669"/>
    <property type="project" value="UniProtKB-EC"/>
</dbReference>
<accession>A0ABT6KZC5</accession>
<feature type="domain" description="Carbohydrate kinase PfkB" evidence="10">
    <location>
        <begin position="21"/>
        <end position="314"/>
    </location>
</feature>
<feature type="binding site" evidence="9">
    <location>
        <begin position="272"/>
        <end position="273"/>
    </location>
    <ligand>
        <name>ATP</name>
        <dbReference type="ChEBI" id="CHEBI:30616"/>
    </ligand>
</feature>
<comment type="function">
    <text evidence="9">Catalyzes the ATP-dependent phosphorylation of 2-deoxy-D-ribose to 2-deoxy-D-ribose 5-phosphate (dRib-5P), allowing the use of deoxyribose as the sole carbon source.</text>
</comment>
<dbReference type="PRINTS" id="PR00990">
    <property type="entry name" value="RIBOKINASE"/>
</dbReference>
<dbReference type="Gene3D" id="3.40.1190.20">
    <property type="match status" value="1"/>
</dbReference>
<sequence>MVLYAHSLSIGTAMNNPPNPTITCVGSTMVDLSTYLLRMPDQGETVFGRGFSQGFGGKGASQAVIAALLGARVAMVNTVATDSFGRDTITNFEQFGIDVSMMRQVDGTYSGVANILVSPDGNNRIVLGAGANEQVTVDQVNDAFQTLPPPDVVISQLEIPQPAILAAFQGGRAARAVNILNPGPAAAIDPAILEATDYLIPNETEFELLYAEVFGHECGRYEDAIIEFAQEIKTNSVITLGAQGALLFELGQEAPRKFSAPMVAAVDTTGAGDAFCGSFAYAIAAGHSAAAAIKLAIGVASDSVTRPGTQLSFPRGEKLQTIAAAALEA</sequence>
<keyword evidence="9" id="KW-0963">Cytoplasm</keyword>